<dbReference type="PROSITE" id="PS00237">
    <property type="entry name" value="G_PROTEIN_RECEP_F1_1"/>
    <property type="match status" value="1"/>
</dbReference>
<keyword evidence="2" id="KW-1003">Cell membrane</keyword>
<keyword evidence="6 15" id="KW-1133">Transmembrane helix</keyword>
<evidence type="ECO:0000256" key="14">
    <source>
        <dbReference type="SAM" id="MobiDB-lite"/>
    </source>
</evidence>
<dbReference type="GO" id="GO:0008528">
    <property type="term" value="F:G protein-coupled peptide receptor activity"/>
    <property type="evidence" value="ECO:0007669"/>
    <property type="project" value="TreeGrafter"/>
</dbReference>
<dbReference type="AlphaFoldDB" id="A0A914B3X7"/>
<dbReference type="SUPFAM" id="SSF52058">
    <property type="entry name" value="L domain-like"/>
    <property type="match status" value="1"/>
</dbReference>
<evidence type="ECO:0000256" key="1">
    <source>
        <dbReference type="ARBA" id="ARBA00004651"/>
    </source>
</evidence>
<dbReference type="PROSITE" id="PS50068">
    <property type="entry name" value="LDLRA_2"/>
    <property type="match status" value="1"/>
</dbReference>
<dbReference type="Proteomes" id="UP000887568">
    <property type="component" value="Unplaced"/>
</dbReference>
<keyword evidence="11 13" id="KW-0807">Transducer</keyword>
<feature type="compositionally biased region" description="Basic and acidic residues" evidence="14">
    <location>
        <begin position="605"/>
        <end position="615"/>
    </location>
</feature>
<keyword evidence="3" id="KW-0433">Leucine-rich repeat</keyword>
<comment type="similarity">
    <text evidence="13">Belongs to the G-protein coupled receptor 1 family.</text>
</comment>
<dbReference type="SUPFAM" id="SSF81321">
    <property type="entry name" value="Family A G protein-coupled receptor-like"/>
    <property type="match status" value="1"/>
</dbReference>
<evidence type="ECO:0000256" key="11">
    <source>
        <dbReference type="ARBA" id="ARBA00023224"/>
    </source>
</evidence>
<feature type="domain" description="G-protein coupled receptors family 1 profile" evidence="16">
    <location>
        <begin position="295"/>
        <end position="583"/>
    </location>
</feature>
<protein>
    <recommendedName>
        <fullName evidence="16">G-protein coupled receptors family 1 profile domain-containing protein</fullName>
    </recommendedName>
</protein>
<keyword evidence="5" id="KW-0677">Repeat</keyword>
<dbReference type="OrthoDB" id="10035376at2759"/>
<evidence type="ECO:0000256" key="10">
    <source>
        <dbReference type="ARBA" id="ARBA00023170"/>
    </source>
</evidence>
<dbReference type="Gene3D" id="3.80.10.10">
    <property type="entry name" value="Ribonuclease Inhibitor"/>
    <property type="match status" value="1"/>
</dbReference>
<dbReference type="CDD" id="cd00112">
    <property type="entry name" value="LDLa"/>
    <property type="match status" value="2"/>
</dbReference>
<feature type="transmembrane region" description="Helical" evidence="15">
    <location>
        <begin position="314"/>
        <end position="343"/>
    </location>
</feature>
<feature type="transmembrane region" description="Helical" evidence="15">
    <location>
        <begin position="527"/>
        <end position="551"/>
    </location>
</feature>
<comment type="subcellular location">
    <subcellularLocation>
        <location evidence="1">Cell membrane</location>
        <topology evidence="1">Multi-pass membrane protein</topology>
    </subcellularLocation>
</comment>
<keyword evidence="4 13" id="KW-0812">Transmembrane</keyword>
<dbReference type="Gene3D" id="4.10.400.10">
    <property type="entry name" value="Low-density Lipoprotein Receptor"/>
    <property type="match status" value="1"/>
</dbReference>
<dbReference type="InterPro" id="IPR003591">
    <property type="entry name" value="Leu-rich_rpt_typical-subtyp"/>
</dbReference>
<dbReference type="InterPro" id="IPR000276">
    <property type="entry name" value="GPCR_Rhodpsn"/>
</dbReference>
<evidence type="ECO:0000256" key="2">
    <source>
        <dbReference type="ARBA" id="ARBA00022475"/>
    </source>
</evidence>
<sequence length="655" mass="73253">MCLQPYAYCDGVWDCIYGEDEQNCVNVTCGMEQYLCQGRQRCIPYESICDGTVDCIPFRDDEENCEYHGRPAGCESLMVGELLYVECKHGWNASTVGNLVQITHSLELSGGSVPILEGGLFKRLGMLRKLSLRNNNISRIELNAFTELKNMTSLDISENNIQELPGDIFRELTMLLELAIRSVPVQFIRANAFAGLTHLQKLVLMRGNGTANAISSSLYDRATEVEDRALSDLLSLQKVYVDDHRLCCDFRSVLPDDNQCINIQLQSPLFNCGRLMPNTVLQVFMWILGCSALIGNLLVIAWRIREDSGKGSKYVHSFLVLNLAMSDLLMGVYMVIIATVDVIKKEEYYLTATEWRKSALCKAAGVISVMSSEASVFFITLISVDRYLCIVHPFSRVRLRERSVWVSTASIWIASLVASLVPTLLVTGDSDIYGLSDVCIGLPLLTRPDSYTFTEADVGSSLGNDTYLIPRPVGSRPTWSYSIVLFLGINFLCLLTIAVCYASIFVKVKRSIRRVRQHSHRDEEIKMASKMAVIVGSDCLCWMPVIILGILSQTSAIRIQPDVYAWLVVFVLPINSSLNPYLYTIVTAVSRRRQANWSSSRRSSHKPEKTLNNDVPMERRADSGCWTITTPTATPTATPTTTPTSSIYRGNFEHM</sequence>
<keyword evidence="10 13" id="KW-0675">Receptor</keyword>
<keyword evidence="9" id="KW-1015">Disulfide bond</keyword>
<dbReference type="OMA" id="DSGCWTI"/>
<keyword evidence="18" id="KW-1185">Reference proteome</keyword>
<feature type="transmembrane region" description="Helical" evidence="15">
    <location>
        <begin position="479"/>
        <end position="506"/>
    </location>
</feature>
<name>A0A914B3X7_PATMI</name>
<feature type="region of interest" description="Disordered" evidence="14">
    <location>
        <begin position="596"/>
        <end position="615"/>
    </location>
</feature>
<dbReference type="PROSITE" id="PS51450">
    <property type="entry name" value="LRR"/>
    <property type="match status" value="1"/>
</dbReference>
<feature type="transmembrane region" description="Helical" evidence="15">
    <location>
        <begin position="563"/>
        <end position="583"/>
    </location>
</feature>
<evidence type="ECO:0000256" key="4">
    <source>
        <dbReference type="ARBA" id="ARBA00022692"/>
    </source>
</evidence>
<evidence type="ECO:0000256" key="9">
    <source>
        <dbReference type="ARBA" id="ARBA00023157"/>
    </source>
</evidence>
<evidence type="ECO:0000256" key="3">
    <source>
        <dbReference type="ARBA" id="ARBA00022614"/>
    </source>
</evidence>
<dbReference type="PRINTS" id="PR00237">
    <property type="entry name" value="GPCRRHODOPSN"/>
</dbReference>
<evidence type="ECO:0000256" key="5">
    <source>
        <dbReference type="ARBA" id="ARBA00022737"/>
    </source>
</evidence>
<dbReference type="PANTHER" id="PTHR24372">
    <property type="entry name" value="GLYCOPROTEIN HORMONE RECEPTOR"/>
    <property type="match status" value="1"/>
</dbReference>
<dbReference type="InterPro" id="IPR017452">
    <property type="entry name" value="GPCR_Rhodpsn_7TM"/>
</dbReference>
<dbReference type="GO" id="GO:0009755">
    <property type="term" value="P:hormone-mediated signaling pathway"/>
    <property type="evidence" value="ECO:0007669"/>
    <property type="project" value="TreeGrafter"/>
</dbReference>
<evidence type="ECO:0000256" key="13">
    <source>
        <dbReference type="RuleBase" id="RU000688"/>
    </source>
</evidence>
<dbReference type="InterPro" id="IPR001611">
    <property type="entry name" value="Leu-rich_rpt"/>
</dbReference>
<dbReference type="InterPro" id="IPR036055">
    <property type="entry name" value="LDL_receptor-like_sf"/>
</dbReference>
<proteinExistence type="inferred from homology"/>
<dbReference type="SMART" id="SM00192">
    <property type="entry name" value="LDLa"/>
    <property type="match status" value="2"/>
</dbReference>
<feature type="transmembrane region" description="Helical" evidence="15">
    <location>
        <begin position="404"/>
        <end position="425"/>
    </location>
</feature>
<dbReference type="PANTHER" id="PTHR24372:SF77">
    <property type="entry name" value="G-PROTEIN COUPLED RECEPTORS FAMILY 1 PROFILE DOMAIN-CONTAINING PROTEIN"/>
    <property type="match status" value="1"/>
</dbReference>
<dbReference type="Gene3D" id="1.20.1070.10">
    <property type="entry name" value="Rhodopsin 7-helix transmembrane proteins"/>
    <property type="match status" value="1"/>
</dbReference>
<dbReference type="RefSeq" id="XP_038070509.1">
    <property type="nucleotide sequence ID" value="XM_038214581.1"/>
</dbReference>
<accession>A0A914B3X7</accession>
<organism evidence="17 18">
    <name type="scientific">Patiria miniata</name>
    <name type="common">Bat star</name>
    <name type="synonym">Asterina miniata</name>
    <dbReference type="NCBI Taxonomy" id="46514"/>
    <lineage>
        <taxon>Eukaryota</taxon>
        <taxon>Metazoa</taxon>
        <taxon>Echinodermata</taxon>
        <taxon>Eleutherozoa</taxon>
        <taxon>Asterozoa</taxon>
        <taxon>Asteroidea</taxon>
        <taxon>Valvatacea</taxon>
        <taxon>Valvatida</taxon>
        <taxon>Asterinidae</taxon>
        <taxon>Patiria</taxon>
    </lineage>
</organism>
<evidence type="ECO:0000256" key="12">
    <source>
        <dbReference type="PROSITE-ProRule" id="PRU00124"/>
    </source>
</evidence>
<dbReference type="SUPFAM" id="SSF57424">
    <property type="entry name" value="LDL receptor-like module"/>
    <property type="match status" value="2"/>
</dbReference>
<evidence type="ECO:0000256" key="6">
    <source>
        <dbReference type="ARBA" id="ARBA00022989"/>
    </source>
</evidence>
<dbReference type="GeneID" id="119739598"/>
<evidence type="ECO:0000313" key="18">
    <source>
        <dbReference type="Proteomes" id="UP000887568"/>
    </source>
</evidence>
<evidence type="ECO:0000256" key="8">
    <source>
        <dbReference type="ARBA" id="ARBA00023136"/>
    </source>
</evidence>
<evidence type="ECO:0000313" key="17">
    <source>
        <dbReference type="EnsemblMetazoa" id="XP_038070509.1"/>
    </source>
</evidence>
<keyword evidence="7 13" id="KW-0297">G-protein coupled receptor</keyword>
<dbReference type="InterPro" id="IPR023415">
    <property type="entry name" value="LDLR_class-A_CS"/>
</dbReference>
<evidence type="ECO:0000256" key="15">
    <source>
        <dbReference type="SAM" id="Phobius"/>
    </source>
</evidence>
<reference evidence="17" key="1">
    <citation type="submission" date="2022-11" db="UniProtKB">
        <authorList>
            <consortium name="EnsemblMetazoa"/>
        </authorList>
    </citation>
    <scope>IDENTIFICATION</scope>
</reference>
<feature type="transmembrane region" description="Helical" evidence="15">
    <location>
        <begin position="363"/>
        <end position="384"/>
    </location>
</feature>
<dbReference type="InterPro" id="IPR032675">
    <property type="entry name" value="LRR_dom_sf"/>
</dbReference>
<dbReference type="GO" id="GO:0007189">
    <property type="term" value="P:adenylate cyclase-activating G protein-coupled receptor signaling pathway"/>
    <property type="evidence" value="ECO:0007669"/>
    <property type="project" value="TreeGrafter"/>
</dbReference>
<dbReference type="FunFam" id="1.20.1070.10:FF:000343">
    <property type="entry name" value="Uncharacterized protein"/>
    <property type="match status" value="1"/>
</dbReference>
<dbReference type="SMART" id="SM00369">
    <property type="entry name" value="LRR_TYP"/>
    <property type="match status" value="2"/>
</dbReference>
<keyword evidence="8 15" id="KW-0472">Membrane</keyword>
<comment type="caution">
    <text evidence="12">Lacks conserved residue(s) required for the propagation of feature annotation.</text>
</comment>
<dbReference type="EnsemblMetazoa" id="XM_038214581.1">
    <property type="protein sequence ID" value="XP_038070509.1"/>
    <property type="gene ID" value="LOC119739598"/>
</dbReference>
<feature type="transmembrane region" description="Helical" evidence="15">
    <location>
        <begin position="283"/>
        <end position="302"/>
    </location>
</feature>
<evidence type="ECO:0000259" key="16">
    <source>
        <dbReference type="PROSITE" id="PS50262"/>
    </source>
</evidence>
<dbReference type="Gene3D" id="4.10.1220.10">
    <property type="entry name" value="EGF-type module"/>
    <property type="match status" value="1"/>
</dbReference>
<dbReference type="PROSITE" id="PS01209">
    <property type="entry name" value="LDLRA_1"/>
    <property type="match status" value="2"/>
</dbReference>
<dbReference type="GO" id="GO:0005886">
    <property type="term" value="C:plasma membrane"/>
    <property type="evidence" value="ECO:0007669"/>
    <property type="project" value="UniProtKB-SubCell"/>
</dbReference>
<dbReference type="InterPro" id="IPR002172">
    <property type="entry name" value="LDrepeatLR_classA_rpt"/>
</dbReference>
<dbReference type="Pfam" id="PF00001">
    <property type="entry name" value="7tm_1"/>
    <property type="match status" value="2"/>
</dbReference>
<evidence type="ECO:0000256" key="7">
    <source>
        <dbReference type="ARBA" id="ARBA00023040"/>
    </source>
</evidence>
<dbReference type="PROSITE" id="PS50262">
    <property type="entry name" value="G_PROTEIN_RECEP_F1_2"/>
    <property type="match status" value="1"/>
</dbReference>
<dbReference type="Pfam" id="PF13855">
    <property type="entry name" value="LRR_8"/>
    <property type="match status" value="1"/>
</dbReference>